<evidence type="ECO:0000313" key="2">
    <source>
        <dbReference type="Proteomes" id="UP000463857"/>
    </source>
</evidence>
<gene>
    <name evidence="1" type="ORF">EK0264_03655</name>
</gene>
<protein>
    <submittedName>
        <fullName evidence="1">Uncharacterized protein</fullName>
    </submittedName>
</protein>
<accession>A0A7L4YJQ9</accession>
<dbReference type="OrthoDB" id="3387628at2"/>
<reference evidence="1 2" key="1">
    <citation type="journal article" date="2018" name="Int. J. Syst. Evol. Microbiol.">
        <title>Epidermidibacterium keratini gen. nov., sp. nov., a member of the family Sporichthyaceae, isolated from keratin epidermis.</title>
        <authorList>
            <person name="Lee D.G."/>
            <person name="Trujillo M.E."/>
            <person name="Kang S."/>
            <person name="Nam J.J."/>
            <person name="Kim Y.J."/>
        </authorList>
    </citation>
    <scope>NUCLEOTIDE SEQUENCE [LARGE SCALE GENOMIC DNA]</scope>
    <source>
        <strain evidence="1 2">EPI-7</strain>
    </source>
</reference>
<keyword evidence="2" id="KW-1185">Reference proteome</keyword>
<dbReference type="Proteomes" id="UP000463857">
    <property type="component" value="Chromosome"/>
</dbReference>
<sequence>MSDPDALTEAIQQAMGDLCKPLSVEMPRWTGSAWIDEKVVVCDFHAADWDVEREECRIVASAVRAGWKALADQVEPILALLHYRGLVDTETNREDVERAFAQARRLDR</sequence>
<dbReference type="EMBL" id="CP047156">
    <property type="protein sequence ID" value="QHB99465.1"/>
    <property type="molecule type" value="Genomic_DNA"/>
</dbReference>
<dbReference type="InParanoid" id="A0A7L4YJQ9"/>
<dbReference type="RefSeq" id="WP_159543041.1">
    <property type="nucleotide sequence ID" value="NZ_CP047156.1"/>
</dbReference>
<name>A0A7L4YJQ9_9ACTN</name>
<dbReference type="KEGG" id="eke:EK0264_03655"/>
<proteinExistence type="predicted"/>
<dbReference type="AlphaFoldDB" id="A0A7L4YJQ9"/>
<evidence type="ECO:0000313" key="1">
    <source>
        <dbReference type="EMBL" id="QHB99465.1"/>
    </source>
</evidence>
<organism evidence="1 2">
    <name type="scientific">Epidermidibacterium keratini</name>
    <dbReference type="NCBI Taxonomy" id="1891644"/>
    <lineage>
        <taxon>Bacteria</taxon>
        <taxon>Bacillati</taxon>
        <taxon>Actinomycetota</taxon>
        <taxon>Actinomycetes</taxon>
        <taxon>Sporichthyales</taxon>
        <taxon>Sporichthyaceae</taxon>
        <taxon>Epidermidibacterium</taxon>
    </lineage>
</organism>